<sequence length="234" mass="25686">MKEMIIVLAMADMTALGSIRTWPGLLVATTGDEIWVRGIPPDTTDLQLRKLPARHTFLADAQERLFLPGKYTPHDTLKKMSWEGIASFITVELPVSAMPARLGEGYTVRLSPTTATAEPFAVLTTLEHWKAYAGTAPLVRLQRLSFAACETGEVLIIGTPVPSMPGKVFTLRDNILLPAGYDFDPPAIGQLIATWSGTESDTLLLFHVDGQWEKIPGHVFVRASRSAIRLTNTF</sequence>
<feature type="domain" description="MoxR-vWA-beta-propeller ternary system" evidence="1">
    <location>
        <begin position="8"/>
        <end position="230"/>
    </location>
</feature>
<protein>
    <recommendedName>
        <fullName evidence="1">MoxR-vWA-beta-propeller ternary system domain-containing protein</fullName>
    </recommendedName>
</protein>
<evidence type="ECO:0000313" key="3">
    <source>
        <dbReference type="Proteomes" id="UP000830198"/>
    </source>
</evidence>
<evidence type="ECO:0000259" key="1">
    <source>
        <dbReference type="Pfam" id="PF19918"/>
    </source>
</evidence>
<keyword evidence="3" id="KW-1185">Reference proteome</keyword>
<organism evidence="2 3">
    <name type="scientific">Chitinophaga filiformis</name>
    <name type="common">Myxococcus filiformis</name>
    <name type="synonym">Flexibacter filiformis</name>
    <dbReference type="NCBI Taxonomy" id="104663"/>
    <lineage>
        <taxon>Bacteria</taxon>
        <taxon>Pseudomonadati</taxon>
        <taxon>Bacteroidota</taxon>
        <taxon>Chitinophagia</taxon>
        <taxon>Chitinophagales</taxon>
        <taxon>Chitinophagaceae</taxon>
        <taxon>Chitinophaga</taxon>
    </lineage>
</organism>
<dbReference type="InterPro" id="IPR045552">
    <property type="entry name" value="bpX2"/>
</dbReference>
<reference evidence="2 3" key="1">
    <citation type="submission" date="2022-04" db="EMBL/GenBank/DDBJ databases">
        <title>The arsenic-methylating capacity of Chitinophaga filiformis YT5 during chitin decomposition.</title>
        <authorList>
            <person name="Chen G."/>
            <person name="Liang Y."/>
        </authorList>
    </citation>
    <scope>NUCLEOTIDE SEQUENCE [LARGE SCALE GENOMIC DNA]</scope>
    <source>
        <strain evidence="2 3">YT5</strain>
    </source>
</reference>
<accession>A0ABY4HXC6</accession>
<dbReference type="EMBL" id="CP095855">
    <property type="protein sequence ID" value="UPK68260.1"/>
    <property type="molecule type" value="Genomic_DNA"/>
</dbReference>
<evidence type="ECO:0000313" key="2">
    <source>
        <dbReference type="EMBL" id="UPK68260.1"/>
    </source>
</evidence>
<dbReference type="Pfam" id="PF19918">
    <property type="entry name" value="bpX2"/>
    <property type="match status" value="1"/>
</dbReference>
<proteinExistence type="predicted"/>
<name>A0ABY4HXC6_CHIFI</name>
<dbReference type="Proteomes" id="UP000830198">
    <property type="component" value="Chromosome"/>
</dbReference>
<gene>
    <name evidence="2" type="ORF">MYF79_25210</name>
</gene>
<dbReference type="RefSeq" id="WP_247810638.1">
    <property type="nucleotide sequence ID" value="NZ_CP095855.1"/>
</dbReference>